<keyword evidence="3" id="KW-0012">Acyltransferase</keyword>
<name>A0AAP4BBJ7_9FIRM</name>
<dbReference type="AlphaFoldDB" id="A0AAP4BBJ7"/>
<dbReference type="EMBL" id="JASGBQ010000003">
    <property type="protein sequence ID" value="MDI9241551.1"/>
    <property type="molecule type" value="Genomic_DNA"/>
</dbReference>
<organism evidence="4 5">
    <name type="scientific">Fusibacillus kribbianus</name>
    <dbReference type="NCBI Taxonomy" id="3044208"/>
    <lineage>
        <taxon>Bacteria</taxon>
        <taxon>Bacillati</taxon>
        <taxon>Bacillota</taxon>
        <taxon>Clostridia</taxon>
        <taxon>Lachnospirales</taxon>
        <taxon>Lachnospiraceae</taxon>
        <taxon>Fusibacillus</taxon>
    </lineage>
</organism>
<keyword evidence="2" id="KW-0808">Transferase</keyword>
<evidence type="ECO:0000313" key="4">
    <source>
        <dbReference type="EMBL" id="MDI9241551.1"/>
    </source>
</evidence>
<reference evidence="4 5" key="1">
    <citation type="submission" date="2023-05" db="EMBL/GenBank/DDBJ databases">
        <title>[ruminococcus] sp. nov., isolated from a pig farm feces dump.</title>
        <authorList>
            <person name="Chang Y.-H."/>
        </authorList>
    </citation>
    <scope>NUCLEOTIDE SEQUENCE [LARGE SCALE GENOMIC DNA]</scope>
    <source>
        <strain evidence="4 5">YH-rum2234</strain>
    </source>
</reference>
<dbReference type="Pfam" id="PF00132">
    <property type="entry name" value="Hexapep"/>
    <property type="match status" value="1"/>
</dbReference>
<accession>A0AAP4BBJ7</accession>
<dbReference type="GO" id="GO:0016746">
    <property type="term" value="F:acyltransferase activity"/>
    <property type="evidence" value="ECO:0007669"/>
    <property type="project" value="UniProtKB-KW"/>
</dbReference>
<evidence type="ECO:0000256" key="3">
    <source>
        <dbReference type="ARBA" id="ARBA00023315"/>
    </source>
</evidence>
<protein>
    <submittedName>
        <fullName evidence="4">Serine acetyltransferase</fullName>
    </submittedName>
</protein>
<keyword evidence="5" id="KW-1185">Reference proteome</keyword>
<evidence type="ECO:0000313" key="5">
    <source>
        <dbReference type="Proteomes" id="UP001300383"/>
    </source>
</evidence>
<sequence>MQKLRRISWMFRLLFILPGIKWNDEAFHKDLVRWKAILNIGESDMVALAQLLSNKPEFRNLFIYRNNHRPIYRCWITLWYRPMNTLYIETPKIGGGLYIQHGFATMIAAKSIGENCWINQQVTIGYNGHGDPPVIGNNVMITCGAKVLGNITVGDNAVIGANAVVIHDVEAGAKMGGVPAHRLK</sequence>
<dbReference type="Gene3D" id="2.160.10.10">
    <property type="entry name" value="Hexapeptide repeat proteins"/>
    <property type="match status" value="1"/>
</dbReference>
<dbReference type="SUPFAM" id="SSF51161">
    <property type="entry name" value="Trimeric LpxA-like enzymes"/>
    <property type="match status" value="1"/>
</dbReference>
<evidence type="ECO:0000256" key="1">
    <source>
        <dbReference type="ARBA" id="ARBA00007274"/>
    </source>
</evidence>
<comment type="similarity">
    <text evidence="1">Belongs to the transferase hexapeptide repeat family.</text>
</comment>
<dbReference type="RefSeq" id="WP_283230058.1">
    <property type="nucleotide sequence ID" value="NZ_JASGBQ010000003.1"/>
</dbReference>
<evidence type="ECO:0000256" key="2">
    <source>
        <dbReference type="ARBA" id="ARBA00022679"/>
    </source>
</evidence>
<gene>
    <name evidence="4" type="ORF">QJ036_03545</name>
</gene>
<dbReference type="PANTHER" id="PTHR42811">
    <property type="entry name" value="SERINE ACETYLTRANSFERASE"/>
    <property type="match status" value="1"/>
</dbReference>
<dbReference type="Proteomes" id="UP001300383">
    <property type="component" value="Unassembled WGS sequence"/>
</dbReference>
<proteinExistence type="inferred from homology"/>
<dbReference type="InterPro" id="IPR011004">
    <property type="entry name" value="Trimer_LpxA-like_sf"/>
</dbReference>
<comment type="caution">
    <text evidence="4">The sequence shown here is derived from an EMBL/GenBank/DDBJ whole genome shotgun (WGS) entry which is preliminary data.</text>
</comment>
<dbReference type="InterPro" id="IPR045304">
    <property type="entry name" value="LbH_SAT"/>
</dbReference>
<dbReference type="InterPro" id="IPR001451">
    <property type="entry name" value="Hexapep"/>
</dbReference>
<dbReference type="CDD" id="cd03354">
    <property type="entry name" value="LbH_SAT"/>
    <property type="match status" value="1"/>
</dbReference>